<proteinExistence type="predicted"/>
<dbReference type="GO" id="GO:0003677">
    <property type="term" value="F:DNA binding"/>
    <property type="evidence" value="ECO:0007669"/>
    <property type="project" value="InterPro"/>
</dbReference>
<dbReference type="CDD" id="cd00093">
    <property type="entry name" value="HTH_XRE"/>
    <property type="match status" value="1"/>
</dbReference>
<dbReference type="Pfam" id="PF01381">
    <property type="entry name" value="HTH_3"/>
    <property type="match status" value="1"/>
</dbReference>
<dbReference type="SMART" id="SM00530">
    <property type="entry name" value="HTH_XRE"/>
    <property type="match status" value="1"/>
</dbReference>
<name>A0A1M6Y6H1_XYLRU</name>
<protein>
    <submittedName>
        <fullName evidence="2">Helix-turn-helix</fullName>
    </submittedName>
</protein>
<dbReference type="PROSITE" id="PS50943">
    <property type="entry name" value="HTH_CROC1"/>
    <property type="match status" value="1"/>
</dbReference>
<sequence>MQKIHGMSKILADNVKRICKEQNKQMKDLAADMGIDPASLTRALNGNARLDTIQKIATALGVSMKSLFEPLDDVEGFIRIGDKIYQFNSRFELEKLLQKNKY</sequence>
<organism evidence="2 3">
    <name type="scientific">Xylanibacter ruminicola</name>
    <name type="common">Prevotella ruminicola</name>
    <dbReference type="NCBI Taxonomy" id="839"/>
    <lineage>
        <taxon>Bacteria</taxon>
        <taxon>Pseudomonadati</taxon>
        <taxon>Bacteroidota</taxon>
        <taxon>Bacteroidia</taxon>
        <taxon>Bacteroidales</taxon>
        <taxon>Prevotellaceae</taxon>
        <taxon>Xylanibacter</taxon>
    </lineage>
</organism>
<evidence type="ECO:0000313" key="3">
    <source>
        <dbReference type="Proteomes" id="UP000184130"/>
    </source>
</evidence>
<dbReference type="Proteomes" id="UP000184130">
    <property type="component" value="Unassembled WGS sequence"/>
</dbReference>
<dbReference type="EMBL" id="FRBD01000024">
    <property type="protein sequence ID" value="SHL13793.1"/>
    <property type="molecule type" value="Genomic_DNA"/>
</dbReference>
<reference evidence="2 3" key="1">
    <citation type="submission" date="2016-11" db="EMBL/GenBank/DDBJ databases">
        <authorList>
            <person name="Jaros S."/>
            <person name="Januszkiewicz K."/>
            <person name="Wedrychowicz H."/>
        </authorList>
    </citation>
    <scope>NUCLEOTIDE SEQUENCE [LARGE SCALE GENOMIC DNA]</scope>
    <source>
        <strain evidence="2 3">KHT3</strain>
    </source>
</reference>
<feature type="domain" description="HTH cro/C1-type" evidence="1">
    <location>
        <begin position="15"/>
        <end position="67"/>
    </location>
</feature>
<evidence type="ECO:0000259" key="1">
    <source>
        <dbReference type="PROSITE" id="PS50943"/>
    </source>
</evidence>
<gene>
    <name evidence="2" type="ORF">SAMN05216463_12456</name>
</gene>
<dbReference type="InterPro" id="IPR001387">
    <property type="entry name" value="Cro/C1-type_HTH"/>
</dbReference>
<dbReference type="Gene3D" id="1.10.260.40">
    <property type="entry name" value="lambda repressor-like DNA-binding domains"/>
    <property type="match status" value="1"/>
</dbReference>
<accession>A0A1M6Y6H1</accession>
<dbReference type="InterPro" id="IPR010982">
    <property type="entry name" value="Lambda_DNA-bd_dom_sf"/>
</dbReference>
<dbReference type="AlphaFoldDB" id="A0A1M6Y6H1"/>
<dbReference type="SUPFAM" id="SSF47413">
    <property type="entry name" value="lambda repressor-like DNA-binding domains"/>
    <property type="match status" value="1"/>
</dbReference>
<evidence type="ECO:0000313" key="2">
    <source>
        <dbReference type="EMBL" id="SHL13793.1"/>
    </source>
</evidence>